<dbReference type="GO" id="GO:0005576">
    <property type="term" value="C:extracellular region"/>
    <property type="evidence" value="ECO:0007669"/>
    <property type="project" value="TreeGrafter"/>
</dbReference>
<dbReference type="InterPro" id="IPR029070">
    <property type="entry name" value="Chitinase_insertion_sf"/>
</dbReference>
<dbReference type="PANTHER" id="PTHR11177:SF392">
    <property type="entry name" value="HAP41P"/>
    <property type="match status" value="1"/>
</dbReference>
<reference evidence="4 5" key="1">
    <citation type="submission" date="2017-08" db="EMBL/GenBank/DDBJ databases">
        <title>Harnessing the power of phylogenomics to disentangle the directionality and signatures of interkingdom host jumping in the parasitic fungal genus Tolypocladium.</title>
        <authorList>
            <person name="Quandt C.A."/>
            <person name="Patterson W."/>
            <person name="Spatafora J.W."/>
        </authorList>
    </citation>
    <scope>NUCLEOTIDE SEQUENCE [LARGE SCALE GENOMIC DNA]</scope>
    <source>
        <strain evidence="4 5">CBS 113982</strain>
    </source>
</reference>
<dbReference type="InterPro" id="IPR017853">
    <property type="entry name" value="GH"/>
</dbReference>
<dbReference type="Gene3D" id="3.10.50.10">
    <property type="match status" value="1"/>
</dbReference>
<dbReference type="STRING" id="45235.A0A2K3QG05"/>
<dbReference type="SUPFAM" id="SSF54556">
    <property type="entry name" value="Chitinase insertion domain"/>
    <property type="match status" value="1"/>
</dbReference>
<dbReference type="InterPro" id="IPR011583">
    <property type="entry name" value="Chitinase_II/V-like_cat"/>
</dbReference>
<proteinExistence type="inferred from homology"/>
<comment type="similarity">
    <text evidence="1">Belongs to the glycosyl hydrolase 18 family. Chitinase class V subfamily.</text>
</comment>
<dbReference type="AlphaFoldDB" id="A0A2K3QG05"/>
<evidence type="ECO:0000256" key="1">
    <source>
        <dbReference type="ARBA" id="ARBA00008682"/>
    </source>
</evidence>
<dbReference type="OrthoDB" id="76388at2759"/>
<dbReference type="GO" id="GO:0005975">
    <property type="term" value="P:carbohydrate metabolic process"/>
    <property type="evidence" value="ECO:0007669"/>
    <property type="project" value="InterPro"/>
</dbReference>
<dbReference type="SUPFAM" id="SSF51445">
    <property type="entry name" value="(Trans)glycosidases"/>
    <property type="match status" value="1"/>
</dbReference>
<dbReference type="GO" id="GO:0008843">
    <property type="term" value="F:endochitinase activity"/>
    <property type="evidence" value="ECO:0007669"/>
    <property type="project" value="UniProtKB-EC"/>
</dbReference>
<dbReference type="EC" id="3.2.1.14" evidence="2"/>
<dbReference type="Proteomes" id="UP000236621">
    <property type="component" value="Unassembled WGS sequence"/>
</dbReference>
<evidence type="ECO:0000259" key="3">
    <source>
        <dbReference type="PROSITE" id="PS51910"/>
    </source>
</evidence>
<sequence length="380" mass="41764">MVGGALGGPIVVGYYPSSKKPEMPTVDFSMYTHINLAYAIPNSDGTFSFDGDGFVTQVALICIGGWTGSNYFSNILKNPSTSDKMIQNIADYIKKNDLDGVDIDWQYPGRPGDDCNSYDPQNDAQNYLAFLTRLRQQFDFTFGEHRKLITLAVRVQPFDGPAGPMSNVSEFAKPVDYASLMQYDINGYWTTLTGHNAPFNFENGKGLPASFVSAIGNWTAAGWPVNKLIAGLAFSGRSTQALEDMTQDPNNQYQPQSNKVPLGDVEDAPVFDPCAGAGPQQNSGIWQWKHLRDQGVLSSPTTANSPWVRQWDAVSQTPWLFNPQSKIFISYDDPQSIKIKVDYAASKGLAGFMVRSINMDSPNYELLNVAKSMQPLVATA</sequence>
<dbReference type="EMBL" id="NRSZ01000548">
    <property type="protein sequence ID" value="PNY26474.1"/>
    <property type="molecule type" value="Genomic_DNA"/>
</dbReference>
<dbReference type="PANTHER" id="PTHR11177">
    <property type="entry name" value="CHITINASE"/>
    <property type="match status" value="1"/>
</dbReference>
<evidence type="ECO:0000256" key="2">
    <source>
        <dbReference type="ARBA" id="ARBA00012729"/>
    </source>
</evidence>
<organism evidence="4 5">
    <name type="scientific">Tolypocladium capitatum</name>
    <dbReference type="NCBI Taxonomy" id="45235"/>
    <lineage>
        <taxon>Eukaryota</taxon>
        <taxon>Fungi</taxon>
        <taxon>Dikarya</taxon>
        <taxon>Ascomycota</taxon>
        <taxon>Pezizomycotina</taxon>
        <taxon>Sordariomycetes</taxon>
        <taxon>Hypocreomycetidae</taxon>
        <taxon>Hypocreales</taxon>
        <taxon>Ophiocordycipitaceae</taxon>
        <taxon>Tolypocladium</taxon>
    </lineage>
</organism>
<dbReference type="InterPro" id="IPR001223">
    <property type="entry name" value="Glyco_hydro18_cat"/>
</dbReference>
<keyword evidence="5" id="KW-1185">Reference proteome</keyword>
<dbReference type="InterPro" id="IPR050314">
    <property type="entry name" value="Glycosyl_Hydrlase_18"/>
</dbReference>
<comment type="caution">
    <text evidence="4">The sequence shown here is derived from an EMBL/GenBank/DDBJ whole genome shotgun (WGS) entry which is preliminary data.</text>
</comment>
<feature type="domain" description="GH18" evidence="3">
    <location>
        <begin position="9"/>
        <end position="377"/>
    </location>
</feature>
<evidence type="ECO:0000313" key="5">
    <source>
        <dbReference type="Proteomes" id="UP000236621"/>
    </source>
</evidence>
<dbReference type="PROSITE" id="PS51910">
    <property type="entry name" value="GH18_2"/>
    <property type="match status" value="1"/>
</dbReference>
<dbReference type="GO" id="GO:0006032">
    <property type="term" value="P:chitin catabolic process"/>
    <property type="evidence" value="ECO:0007669"/>
    <property type="project" value="TreeGrafter"/>
</dbReference>
<gene>
    <name evidence="4" type="ORF">TCAP_03602</name>
</gene>
<dbReference type="GO" id="GO:0008061">
    <property type="term" value="F:chitin binding"/>
    <property type="evidence" value="ECO:0007669"/>
    <property type="project" value="InterPro"/>
</dbReference>
<dbReference type="Pfam" id="PF00704">
    <property type="entry name" value="Glyco_hydro_18"/>
    <property type="match status" value="1"/>
</dbReference>
<evidence type="ECO:0000313" key="4">
    <source>
        <dbReference type="EMBL" id="PNY26474.1"/>
    </source>
</evidence>
<protein>
    <recommendedName>
        <fullName evidence="2">chitinase</fullName>
        <ecNumber evidence="2">3.2.1.14</ecNumber>
    </recommendedName>
</protein>
<name>A0A2K3QG05_9HYPO</name>
<dbReference type="Gene3D" id="3.20.20.80">
    <property type="entry name" value="Glycosidases"/>
    <property type="match status" value="1"/>
</dbReference>
<accession>A0A2K3QG05</accession>
<dbReference type="SMART" id="SM00636">
    <property type="entry name" value="Glyco_18"/>
    <property type="match status" value="1"/>
</dbReference>